<evidence type="ECO:0000256" key="3">
    <source>
        <dbReference type="ARBA" id="ARBA00022741"/>
    </source>
</evidence>
<dbReference type="InterPro" id="IPR051120">
    <property type="entry name" value="ABC_AA/LPS_Transport"/>
</dbReference>
<dbReference type="InterPro" id="IPR003439">
    <property type="entry name" value="ABC_transporter-like_ATP-bd"/>
</dbReference>
<evidence type="ECO:0000259" key="5">
    <source>
        <dbReference type="PROSITE" id="PS50893"/>
    </source>
</evidence>
<dbReference type="OrthoDB" id="9806149at2"/>
<keyword evidence="2" id="KW-0813">Transport</keyword>
<dbReference type="CDD" id="cd03219">
    <property type="entry name" value="ABC_Mj1267_LivG_branched"/>
    <property type="match status" value="1"/>
</dbReference>
<dbReference type="PANTHER" id="PTHR45772:SF9">
    <property type="entry name" value="CONSERVED COMPONENT OF ABC TRANSPORTER FOR NATURAL AMINO ACIDS"/>
    <property type="match status" value="1"/>
</dbReference>
<sequence>MLSFGGLRALDGVSFDIAPGQVTGLVGPNGAGKTTLFNVISGLHRAQSGTITYAGRRIERESPHRITRHGLVRTFQIARGFPALTVFEHLMVYGVRQPGESLVTAIVGSAAARRREEELAETALAVAGRLRLSHVIDNRVTDLSGGQKKLLEIGRALMAEPGMILFDEPAAGVNPTLAEEIGDELLALAADGMTILLIEHDMALIERLCRRVVVMARGRTLAEGSFDEVRENREVQDAYLGGRR</sequence>
<evidence type="ECO:0000256" key="2">
    <source>
        <dbReference type="ARBA" id="ARBA00022448"/>
    </source>
</evidence>
<evidence type="ECO:0000256" key="1">
    <source>
        <dbReference type="ARBA" id="ARBA00005417"/>
    </source>
</evidence>
<comment type="similarity">
    <text evidence="1">Belongs to the ABC transporter superfamily.</text>
</comment>
<evidence type="ECO:0000313" key="7">
    <source>
        <dbReference type="Proteomes" id="UP000305267"/>
    </source>
</evidence>
<reference evidence="6 7" key="1">
    <citation type="submission" date="2019-06" db="EMBL/GenBank/DDBJ databases">
        <title>Genome of Methylobacterium sp. 17Sr1-39.</title>
        <authorList>
            <person name="Seo T."/>
        </authorList>
    </citation>
    <scope>NUCLEOTIDE SEQUENCE [LARGE SCALE GENOMIC DNA]</scope>
    <source>
        <strain evidence="6 7">17Sr1-39</strain>
    </source>
</reference>
<comment type="caution">
    <text evidence="6">The sequence shown here is derived from an EMBL/GenBank/DDBJ whole genome shotgun (WGS) entry which is preliminary data.</text>
</comment>
<dbReference type="GO" id="GO:0016887">
    <property type="term" value="F:ATP hydrolysis activity"/>
    <property type="evidence" value="ECO:0007669"/>
    <property type="project" value="InterPro"/>
</dbReference>
<dbReference type="SMART" id="SM00382">
    <property type="entry name" value="AAA"/>
    <property type="match status" value="1"/>
</dbReference>
<evidence type="ECO:0000256" key="4">
    <source>
        <dbReference type="ARBA" id="ARBA00022840"/>
    </source>
</evidence>
<dbReference type="InterPro" id="IPR027417">
    <property type="entry name" value="P-loop_NTPase"/>
</dbReference>
<gene>
    <name evidence="6" type="ORF">FF100_15475</name>
</gene>
<dbReference type="PANTHER" id="PTHR45772">
    <property type="entry name" value="CONSERVED COMPONENT OF ABC TRANSPORTER FOR NATURAL AMINO ACIDS-RELATED"/>
    <property type="match status" value="1"/>
</dbReference>
<dbReference type="InterPro" id="IPR003593">
    <property type="entry name" value="AAA+_ATPase"/>
</dbReference>
<dbReference type="InterPro" id="IPR032823">
    <property type="entry name" value="BCA_ABC_TP_C"/>
</dbReference>
<dbReference type="AlphaFoldDB" id="A0A5C4LJJ4"/>
<dbReference type="InterPro" id="IPR017871">
    <property type="entry name" value="ABC_transporter-like_CS"/>
</dbReference>
<dbReference type="Pfam" id="PF12399">
    <property type="entry name" value="BCA_ABC_TP_C"/>
    <property type="match status" value="1"/>
</dbReference>
<dbReference type="EMBL" id="VDDA01000005">
    <property type="protein sequence ID" value="TNC13054.1"/>
    <property type="molecule type" value="Genomic_DNA"/>
</dbReference>
<name>A0A5C4LJJ4_9HYPH</name>
<dbReference type="PROSITE" id="PS00211">
    <property type="entry name" value="ABC_TRANSPORTER_1"/>
    <property type="match status" value="1"/>
</dbReference>
<evidence type="ECO:0000313" key="6">
    <source>
        <dbReference type="EMBL" id="TNC13054.1"/>
    </source>
</evidence>
<keyword evidence="3" id="KW-0547">Nucleotide-binding</keyword>
<dbReference type="GO" id="GO:0005524">
    <property type="term" value="F:ATP binding"/>
    <property type="evidence" value="ECO:0007669"/>
    <property type="project" value="UniProtKB-KW"/>
</dbReference>
<dbReference type="GO" id="GO:0005886">
    <property type="term" value="C:plasma membrane"/>
    <property type="evidence" value="ECO:0007669"/>
    <property type="project" value="TreeGrafter"/>
</dbReference>
<dbReference type="SUPFAM" id="SSF52540">
    <property type="entry name" value="P-loop containing nucleoside triphosphate hydrolases"/>
    <property type="match status" value="1"/>
</dbReference>
<dbReference type="Pfam" id="PF00005">
    <property type="entry name" value="ABC_tran"/>
    <property type="match status" value="1"/>
</dbReference>
<accession>A0A5C4LJJ4</accession>
<dbReference type="Proteomes" id="UP000305267">
    <property type="component" value="Unassembled WGS sequence"/>
</dbReference>
<keyword evidence="4 6" id="KW-0067">ATP-binding</keyword>
<feature type="domain" description="ABC transporter" evidence="5">
    <location>
        <begin position="2"/>
        <end position="242"/>
    </location>
</feature>
<dbReference type="Gene3D" id="3.40.50.300">
    <property type="entry name" value="P-loop containing nucleotide triphosphate hydrolases"/>
    <property type="match status" value="1"/>
</dbReference>
<dbReference type="PROSITE" id="PS50893">
    <property type="entry name" value="ABC_TRANSPORTER_2"/>
    <property type="match status" value="1"/>
</dbReference>
<organism evidence="6 7">
    <name type="scientific">Methylobacterium terricola</name>
    <dbReference type="NCBI Taxonomy" id="2583531"/>
    <lineage>
        <taxon>Bacteria</taxon>
        <taxon>Pseudomonadati</taxon>
        <taxon>Pseudomonadota</taxon>
        <taxon>Alphaproteobacteria</taxon>
        <taxon>Hyphomicrobiales</taxon>
        <taxon>Methylobacteriaceae</taxon>
        <taxon>Methylobacterium</taxon>
    </lineage>
</organism>
<protein>
    <submittedName>
        <fullName evidence="6">ABC transporter ATP-binding protein</fullName>
    </submittedName>
</protein>
<keyword evidence="7" id="KW-1185">Reference proteome</keyword>
<proteinExistence type="inferred from homology"/>